<evidence type="ECO:0000313" key="3">
    <source>
        <dbReference type="Proteomes" id="UP000038011"/>
    </source>
</evidence>
<proteinExistence type="predicted"/>
<dbReference type="PANTHER" id="PTHR48207">
    <property type="entry name" value="SUCCINATE--HYDROXYMETHYLGLUTARATE COA-TRANSFERASE"/>
    <property type="match status" value="1"/>
</dbReference>
<dbReference type="Pfam" id="PF02515">
    <property type="entry name" value="CoA_transf_3"/>
    <property type="match status" value="1"/>
</dbReference>
<dbReference type="InterPro" id="IPR044855">
    <property type="entry name" value="CoA-Trfase_III_dom3_sf"/>
</dbReference>
<sequence>MSWQNTQWSKDNNGPLSGLKVLDLSRLVAGNMTSLQLADFGAAVTKIEPLPSGDPLRAWRQQGVSTFWKAYARNKQSLALDFRAEGATAVLEKLIASTDIVIENFRPGTFEKMGFAPNDLLKRYPDLIILRVSGFGQVGPYANRPGFGTLIEGMSGFAARNGPAGGEPLLPPLALADMITGLYGANAVSMALHARNAGRGGQVIDLSLLDAMTSVLGPEALDFSLSGKPKPRVGNGSNTSSPRNAYVTSDGHWIVVSGSMQSMAERLFRAIGREDMITDPRFAKNENRVANRSEVDEIVGQWFACRSRDEVMGIMTEAGVTVAPLYDISDITDDVHFVERGIYTQVPDEELGQAAIHAPVPRLSKTPAGLRSAAPALGQHTDTVLADAGFEAEAIERLRAKGVVA</sequence>
<organism evidence="2 3">
    <name type="scientific">Ahrensia marina</name>
    <dbReference type="NCBI Taxonomy" id="1514904"/>
    <lineage>
        <taxon>Bacteria</taxon>
        <taxon>Pseudomonadati</taxon>
        <taxon>Pseudomonadota</taxon>
        <taxon>Alphaproteobacteria</taxon>
        <taxon>Hyphomicrobiales</taxon>
        <taxon>Ahrensiaceae</taxon>
        <taxon>Ahrensia</taxon>
    </lineage>
</organism>
<dbReference type="PATRIC" id="fig|1514904.3.peg.1112"/>
<dbReference type="AlphaFoldDB" id="A0A0N0E761"/>
<protein>
    <submittedName>
        <fullName evidence="2">Acyl-CoA transferase</fullName>
    </submittedName>
</protein>
<dbReference type="InterPro" id="IPR023606">
    <property type="entry name" value="CoA-Trfase_III_dom_1_sf"/>
</dbReference>
<dbReference type="EMBL" id="JXMU01000016">
    <property type="protein sequence ID" value="KPB00805.1"/>
    <property type="molecule type" value="Genomic_DNA"/>
</dbReference>
<reference evidence="2 3" key="1">
    <citation type="submission" date="2015-01" db="EMBL/GenBank/DDBJ databases">
        <title>Ahrensia donghaiensis sp. nov., a novel dimethylsulphoniopropionate-cleavage bacterium isolated from seawater and emended descriptions of the genus Ahrensia and Ahrensia kielensis.</title>
        <authorList>
            <person name="Liu J."/>
        </authorList>
    </citation>
    <scope>NUCLEOTIDE SEQUENCE [LARGE SCALE GENOMIC DNA]</scope>
    <source>
        <strain evidence="2 3">LZD062</strain>
    </source>
</reference>
<dbReference type="SUPFAM" id="SSF89796">
    <property type="entry name" value="CoA-transferase family III (CaiB/BaiF)"/>
    <property type="match status" value="1"/>
</dbReference>
<dbReference type="Proteomes" id="UP000038011">
    <property type="component" value="Unassembled WGS sequence"/>
</dbReference>
<dbReference type="GO" id="GO:0008410">
    <property type="term" value="F:CoA-transferase activity"/>
    <property type="evidence" value="ECO:0007669"/>
    <property type="project" value="TreeGrafter"/>
</dbReference>
<dbReference type="RefSeq" id="WP_053999492.1">
    <property type="nucleotide sequence ID" value="NZ_JXMU01000016.1"/>
</dbReference>
<dbReference type="PANTHER" id="PTHR48207:SF3">
    <property type="entry name" value="SUCCINATE--HYDROXYMETHYLGLUTARATE COA-TRANSFERASE"/>
    <property type="match status" value="1"/>
</dbReference>
<dbReference type="Gene3D" id="3.40.50.10540">
    <property type="entry name" value="Crotonobetainyl-coa:carnitine coa-transferase, domain 1"/>
    <property type="match status" value="1"/>
</dbReference>
<evidence type="ECO:0000256" key="1">
    <source>
        <dbReference type="ARBA" id="ARBA00022679"/>
    </source>
</evidence>
<evidence type="ECO:0000313" key="2">
    <source>
        <dbReference type="EMBL" id="KPB00805.1"/>
    </source>
</evidence>
<name>A0A0N0E761_9HYPH</name>
<dbReference type="Gene3D" id="3.30.1540.10">
    <property type="entry name" value="formyl-coa transferase, domain 3"/>
    <property type="match status" value="1"/>
</dbReference>
<dbReference type="STRING" id="1514904.SU32_11345"/>
<dbReference type="OrthoDB" id="7208981at2"/>
<gene>
    <name evidence="2" type="ORF">SU32_11345</name>
</gene>
<comment type="caution">
    <text evidence="2">The sequence shown here is derived from an EMBL/GenBank/DDBJ whole genome shotgun (WGS) entry which is preliminary data.</text>
</comment>
<keyword evidence="3" id="KW-1185">Reference proteome</keyword>
<dbReference type="InterPro" id="IPR003673">
    <property type="entry name" value="CoA-Trfase_fam_III"/>
</dbReference>
<dbReference type="InterPro" id="IPR050483">
    <property type="entry name" value="CoA-transferase_III_domain"/>
</dbReference>
<keyword evidence="1 2" id="KW-0808">Transferase</keyword>
<accession>A0A0N0E761</accession>